<dbReference type="Gene3D" id="3.40.50.720">
    <property type="entry name" value="NAD(P)-binding Rossmann-like Domain"/>
    <property type="match status" value="1"/>
</dbReference>
<evidence type="ECO:0000256" key="1">
    <source>
        <dbReference type="SAM" id="MobiDB-lite"/>
    </source>
</evidence>
<dbReference type="SUPFAM" id="SSF50129">
    <property type="entry name" value="GroES-like"/>
    <property type="match status" value="1"/>
</dbReference>
<dbReference type="InterPro" id="IPR011032">
    <property type="entry name" value="GroES-like_sf"/>
</dbReference>
<dbReference type="Gene3D" id="3.90.180.10">
    <property type="entry name" value="Medium-chain alcohol dehydrogenases, catalytic domain"/>
    <property type="match status" value="1"/>
</dbReference>
<evidence type="ECO:0000313" key="3">
    <source>
        <dbReference type="EMBL" id="PYE48354.1"/>
    </source>
</evidence>
<protein>
    <submittedName>
        <fullName evidence="3">NADPH:quinone reductase-like Zn-dependent oxidoreductase</fullName>
    </submittedName>
</protein>
<dbReference type="EMBL" id="QJSX01000031">
    <property type="protein sequence ID" value="PYE48354.1"/>
    <property type="molecule type" value="Genomic_DNA"/>
</dbReference>
<dbReference type="Pfam" id="PF08240">
    <property type="entry name" value="ADH_N"/>
    <property type="match status" value="1"/>
</dbReference>
<keyword evidence="4" id="KW-1185">Reference proteome</keyword>
<accession>A0A318S4W2</accession>
<dbReference type="InterPro" id="IPR020843">
    <property type="entry name" value="ER"/>
</dbReference>
<dbReference type="CDD" id="cd05289">
    <property type="entry name" value="MDR_like_2"/>
    <property type="match status" value="1"/>
</dbReference>
<dbReference type="SUPFAM" id="SSF51735">
    <property type="entry name" value="NAD(P)-binding Rossmann-fold domains"/>
    <property type="match status" value="1"/>
</dbReference>
<evidence type="ECO:0000259" key="2">
    <source>
        <dbReference type="SMART" id="SM00829"/>
    </source>
</evidence>
<reference evidence="3 4" key="1">
    <citation type="submission" date="2018-06" db="EMBL/GenBank/DDBJ databases">
        <title>Genomic Encyclopedia of Type Strains, Phase IV (KMG-IV): sequencing the most valuable type-strain genomes for metagenomic binning, comparative biology and taxonomic classification.</title>
        <authorList>
            <person name="Goeker M."/>
        </authorList>
    </citation>
    <scope>NUCLEOTIDE SEQUENCE [LARGE SCALE GENOMIC DNA]</scope>
    <source>
        <strain evidence="3 4">DSM 18048</strain>
    </source>
</reference>
<dbReference type="GO" id="GO:0016491">
    <property type="term" value="F:oxidoreductase activity"/>
    <property type="evidence" value="ECO:0007669"/>
    <property type="project" value="InterPro"/>
</dbReference>
<feature type="domain" description="Enoyl reductase (ER)" evidence="2">
    <location>
        <begin position="65"/>
        <end position="367"/>
    </location>
</feature>
<sequence length="371" mass="37140">MFRFTLVLLAAAAGAVWYLNRQRTTESTSTVPSPSTGPATPVTPTPAPLTKKESHMRALHVPAAGEQPQLSDIPTPTPSEGTVLIRVKAAGLNPIDNAVAAGMLTHWGFPHEYPVVLGRDAAGIVEAVGAGVDHVAVGDEVLGHVLLAPPISAGTLAELALLPADAVTKKPAKLDFTTAAALPLAGASAVQVIDAISPQAGQTVLVNGASGGVGSFVVQLLAARGVTVVATGKASDAARLTGLGASKVIDFTAGSVAEQVRAAYPNGVDAMINLHGMDPAGVPLAAVRRGGRISSLAAMPDEASLSAAGVTGTPVMSRPTRDVLAPLAEQAAAGTLKVVVSDVLPLDRAAEGLGRLATGGASGKLVVTLDN</sequence>
<evidence type="ECO:0000313" key="4">
    <source>
        <dbReference type="Proteomes" id="UP000248326"/>
    </source>
</evidence>
<name>A0A318S4W2_9DEIO</name>
<dbReference type="SMART" id="SM00829">
    <property type="entry name" value="PKS_ER"/>
    <property type="match status" value="1"/>
</dbReference>
<dbReference type="Pfam" id="PF13602">
    <property type="entry name" value="ADH_zinc_N_2"/>
    <property type="match status" value="1"/>
</dbReference>
<proteinExistence type="predicted"/>
<dbReference type="InterPro" id="IPR013154">
    <property type="entry name" value="ADH-like_N"/>
</dbReference>
<dbReference type="PANTHER" id="PTHR11695">
    <property type="entry name" value="ALCOHOL DEHYDROGENASE RELATED"/>
    <property type="match status" value="1"/>
</dbReference>
<feature type="compositionally biased region" description="Low complexity" evidence="1">
    <location>
        <begin position="25"/>
        <end position="40"/>
    </location>
</feature>
<feature type="region of interest" description="Disordered" evidence="1">
    <location>
        <begin position="24"/>
        <end position="55"/>
    </location>
</feature>
<comment type="caution">
    <text evidence="3">The sequence shown here is derived from an EMBL/GenBank/DDBJ whole genome shotgun (WGS) entry which is preliminary data.</text>
</comment>
<dbReference type="Proteomes" id="UP000248326">
    <property type="component" value="Unassembled WGS sequence"/>
</dbReference>
<dbReference type="InterPro" id="IPR036291">
    <property type="entry name" value="NAD(P)-bd_dom_sf"/>
</dbReference>
<dbReference type="AlphaFoldDB" id="A0A318S4W2"/>
<dbReference type="PANTHER" id="PTHR11695:SF294">
    <property type="entry name" value="RETICULON-4-INTERACTING PROTEIN 1, MITOCHONDRIAL"/>
    <property type="match status" value="1"/>
</dbReference>
<dbReference type="InterPro" id="IPR050700">
    <property type="entry name" value="YIM1/Zinc_Alcohol_DH_Fams"/>
</dbReference>
<organism evidence="3 4">
    <name type="scientific">Deinococcus yavapaiensis KR-236</name>
    <dbReference type="NCBI Taxonomy" id="694435"/>
    <lineage>
        <taxon>Bacteria</taxon>
        <taxon>Thermotogati</taxon>
        <taxon>Deinococcota</taxon>
        <taxon>Deinococci</taxon>
        <taxon>Deinococcales</taxon>
        <taxon>Deinococcaceae</taxon>
        <taxon>Deinococcus</taxon>
    </lineage>
</organism>
<gene>
    <name evidence="3" type="ORF">DES52_13124</name>
</gene>
<dbReference type="RefSeq" id="WP_211317983.1">
    <property type="nucleotide sequence ID" value="NZ_QJSX01000031.1"/>
</dbReference>